<reference evidence="3 4" key="1">
    <citation type="journal article" date="2016" name="Mol. Biol. Evol.">
        <title>Comparative Genomics of Early-Diverging Mushroom-Forming Fungi Provides Insights into the Origins of Lignocellulose Decay Capabilities.</title>
        <authorList>
            <person name="Nagy L.G."/>
            <person name="Riley R."/>
            <person name="Tritt A."/>
            <person name="Adam C."/>
            <person name="Daum C."/>
            <person name="Floudas D."/>
            <person name="Sun H."/>
            <person name="Yadav J.S."/>
            <person name="Pangilinan J."/>
            <person name="Larsson K.H."/>
            <person name="Matsuura K."/>
            <person name="Barry K."/>
            <person name="Labutti K."/>
            <person name="Kuo R."/>
            <person name="Ohm R.A."/>
            <person name="Bhattacharya S.S."/>
            <person name="Shirouzu T."/>
            <person name="Yoshinaga Y."/>
            <person name="Martin F.M."/>
            <person name="Grigoriev I.V."/>
            <person name="Hibbett D.S."/>
        </authorList>
    </citation>
    <scope>NUCLEOTIDE SEQUENCE [LARGE SCALE GENOMIC DNA]</scope>
    <source>
        <strain evidence="3 4">HHB9708</strain>
    </source>
</reference>
<feature type="region of interest" description="Disordered" evidence="1">
    <location>
        <begin position="962"/>
        <end position="1016"/>
    </location>
</feature>
<dbReference type="PROSITE" id="PS51425">
    <property type="entry name" value="SCD"/>
    <property type="match status" value="1"/>
</dbReference>
<feature type="compositionally biased region" description="Basic and acidic residues" evidence="1">
    <location>
        <begin position="962"/>
        <end position="975"/>
    </location>
</feature>
<feature type="region of interest" description="Disordered" evidence="1">
    <location>
        <begin position="599"/>
        <end position="630"/>
    </location>
</feature>
<feature type="region of interest" description="Disordered" evidence="1">
    <location>
        <begin position="1"/>
        <end position="120"/>
    </location>
</feature>
<dbReference type="Pfam" id="PF08514">
    <property type="entry name" value="STAG"/>
    <property type="match status" value="1"/>
</dbReference>
<feature type="compositionally biased region" description="Basic residues" evidence="1">
    <location>
        <begin position="92"/>
        <end position="119"/>
    </location>
</feature>
<dbReference type="Pfam" id="PF24571">
    <property type="entry name" value="HEAT_SCC3-SA"/>
    <property type="match status" value="1"/>
</dbReference>
<proteinExistence type="predicted"/>
<feature type="compositionally biased region" description="Basic and acidic residues" evidence="1">
    <location>
        <begin position="1235"/>
        <end position="1246"/>
    </location>
</feature>
<dbReference type="InterPro" id="IPR039662">
    <property type="entry name" value="Cohesin_Scc3/SA"/>
</dbReference>
<evidence type="ECO:0000259" key="2">
    <source>
        <dbReference type="PROSITE" id="PS51425"/>
    </source>
</evidence>
<feature type="compositionally biased region" description="Polar residues" evidence="1">
    <location>
        <begin position="1257"/>
        <end position="1266"/>
    </location>
</feature>
<dbReference type="GO" id="GO:0000785">
    <property type="term" value="C:chromatin"/>
    <property type="evidence" value="ECO:0007669"/>
    <property type="project" value="TreeGrafter"/>
</dbReference>
<keyword evidence="4" id="KW-1185">Reference proteome</keyword>
<evidence type="ECO:0000256" key="1">
    <source>
        <dbReference type="SAM" id="MobiDB-lite"/>
    </source>
</evidence>
<feature type="compositionally biased region" description="Polar residues" evidence="1">
    <location>
        <begin position="1318"/>
        <end position="1335"/>
    </location>
</feature>
<feature type="compositionally biased region" description="Basic residues" evidence="1">
    <location>
        <begin position="990"/>
        <end position="1000"/>
    </location>
</feature>
<feature type="compositionally biased region" description="Acidic residues" evidence="1">
    <location>
        <begin position="60"/>
        <end position="77"/>
    </location>
</feature>
<dbReference type="PANTHER" id="PTHR11199">
    <property type="entry name" value="STROMAL ANTIGEN"/>
    <property type="match status" value="1"/>
</dbReference>
<feature type="compositionally biased region" description="Acidic residues" evidence="1">
    <location>
        <begin position="1349"/>
        <end position="1358"/>
    </location>
</feature>
<dbReference type="InterPro" id="IPR020839">
    <property type="entry name" value="SCD"/>
</dbReference>
<sequence>MSDSENTPRPRRSGRERKIISRLGEDGGLSDSQTRKRKRSVLSDTDATGDESELTALSEIDNEEPEEEPEPEIESDRDDAYKAPTYKAAHTNGKRVPKQKAPKKPRLVAPKERKRKSKKAVPFDITQVAADMTIKNDNALFNAILNPASALQTTVEDFLSSFAQTPNHSLADLMNCVLRCCGCNDSVDQDQVVDYDGIVDALETFTEGMRNDDSPVYPLTSKLPAFKRFRKSMGEFLERLVKSAAEAGVLHDSDLLPTILPWVVAMSSSALRNFRHTATSIALEIETALCDVASAVDQEVEIVQRQIDGERKKKGKAAGAGRDKVLEAKRNEVKERKAKIVEFIKEFFDSVFVHRYRDLDPSIRSDCVQALGQWFLKYSAYFLDGLNLRYIGWLLNDSVTTVRLAAVKALGALYAKKDFSISLSHFTDRFKSRLVEMAIGDIDIGVRVATIGLLRNIDRLEEHEKDKLCLMAFSGEPRVRKAISIFVKGIWEEEVEERMVGQPNTARMLKRVGIKVLASLLVKWSQALDQVASDPDSQSQSQSQGDSHGQIKEISWLVNAADQRGRMAMIVEALSDEIDVIGDWKSLLEHLLLDHSAEGETTVQKKGKKKQAPSNTNSDETAEEVSRLTEEEEGVMLEVLTAVLRIESGDAKNNKEGDEAVNAEITRALIEALPKLFAKHQTDEGRISEVLLIPQCMALDMYLEMRLVPAYEALWDAVQKQFVTHSSPTTLAHAAATIHHMLNVTALSKTNATKIAELEDDLSSSLRDVVSSKEELEVTTFDDDELIALTGVCSRLAVLIQYKDMVSWMEENEDGKQASIWEILRAIAERGKLGYKEEEYLIVQILDVLVMHVTWKVDAIPQGTTYSQDDDRFCERLRQQRDALIEIFTEYVVGNSSNACESVKRTAFHHLLNFHILFSSPEESGPYHILLTRSDLKLSLTDEAQYRLAGFVQSEIERYAEELADERPRTTKENLADTDNSDDEVVSVPKKGKGKGKKSQKNADGKGKPAAESADLPRLTRASLEREYAFNSISSTFLRAVRGHTFNVRHCGILLAHYGRLDPIFDSCMKLIVDVLKEEGMFKGNGEVVVSVVLQALRDSFTLFLDDIEPDETHTLALAKILAGCFVIRGPQLSIIRRLDAKFVVDLHLTALSWVVKQIASYQTSSNKRMRNKTIIYFRVLIPFLATIKSQDALKIKAHLDQIIAQAKFEIPPNSKIWEPYRAYEKRLTAALMKDKSRATKQRKEPGVNGVSDAEQTEATGLSASENEADRPPPSQRRGPHPRPRPTQRSNAPANGISLPDDDFSLNFDPNAPPPQLFSPTALSELTPSVAGSNQEFEDDKPPTTTQDDTNDAMEVDQELAQINNTPTQKRVSDVAEPSSDLPTFKSRRKRF</sequence>
<dbReference type="SUPFAM" id="SSF48371">
    <property type="entry name" value="ARM repeat"/>
    <property type="match status" value="1"/>
</dbReference>
<feature type="compositionally biased region" description="Basic and acidic residues" evidence="1">
    <location>
        <begin position="16"/>
        <end position="25"/>
    </location>
</feature>
<feature type="compositionally biased region" description="Polar residues" evidence="1">
    <location>
        <begin position="1361"/>
        <end position="1370"/>
    </location>
</feature>
<feature type="domain" description="SCD" evidence="2">
    <location>
        <begin position="352"/>
        <end position="437"/>
    </location>
</feature>
<dbReference type="InterPro" id="IPR056396">
    <property type="entry name" value="HEAT_SCC3-SA"/>
</dbReference>
<dbReference type="PANTHER" id="PTHR11199:SF0">
    <property type="entry name" value="LD34181P-RELATED"/>
    <property type="match status" value="1"/>
</dbReference>
<dbReference type="GO" id="GO:0008278">
    <property type="term" value="C:cohesin complex"/>
    <property type="evidence" value="ECO:0007669"/>
    <property type="project" value="TreeGrafter"/>
</dbReference>
<dbReference type="InterPro" id="IPR013721">
    <property type="entry name" value="STAG"/>
</dbReference>
<gene>
    <name evidence="3" type="ORF">SISNIDRAFT_450809</name>
</gene>
<protein>
    <recommendedName>
        <fullName evidence="2">SCD domain-containing protein</fullName>
    </recommendedName>
</protein>
<dbReference type="Gene3D" id="1.25.10.10">
    <property type="entry name" value="Leucine-rich Repeat Variant"/>
    <property type="match status" value="1"/>
</dbReference>
<name>A0A164YKQ4_9AGAM</name>
<feature type="region of interest" description="Disordered" evidence="1">
    <location>
        <begin position="1235"/>
        <end position="1392"/>
    </location>
</feature>
<dbReference type="GO" id="GO:0003682">
    <property type="term" value="F:chromatin binding"/>
    <property type="evidence" value="ECO:0007669"/>
    <property type="project" value="TreeGrafter"/>
</dbReference>
<dbReference type="GO" id="GO:0007062">
    <property type="term" value="P:sister chromatid cohesion"/>
    <property type="evidence" value="ECO:0007669"/>
    <property type="project" value="UniProtKB-ARBA"/>
</dbReference>
<evidence type="ECO:0000313" key="4">
    <source>
        <dbReference type="Proteomes" id="UP000076722"/>
    </source>
</evidence>
<dbReference type="EMBL" id="KV419398">
    <property type="protein sequence ID" value="KZS97009.1"/>
    <property type="molecule type" value="Genomic_DNA"/>
</dbReference>
<dbReference type="Proteomes" id="UP000076722">
    <property type="component" value="Unassembled WGS sequence"/>
</dbReference>
<organism evidence="3 4">
    <name type="scientific">Sistotremastrum niveocremeum HHB9708</name>
    <dbReference type="NCBI Taxonomy" id="1314777"/>
    <lineage>
        <taxon>Eukaryota</taxon>
        <taxon>Fungi</taxon>
        <taxon>Dikarya</taxon>
        <taxon>Basidiomycota</taxon>
        <taxon>Agaricomycotina</taxon>
        <taxon>Agaricomycetes</taxon>
        <taxon>Sistotremastrales</taxon>
        <taxon>Sistotremastraceae</taxon>
        <taxon>Sertulicium</taxon>
        <taxon>Sertulicium niveocremeum</taxon>
    </lineage>
</organism>
<dbReference type="OrthoDB" id="498590at2759"/>
<evidence type="ECO:0000313" key="3">
    <source>
        <dbReference type="EMBL" id="KZS97009.1"/>
    </source>
</evidence>
<dbReference type="InterPro" id="IPR011989">
    <property type="entry name" value="ARM-like"/>
</dbReference>
<dbReference type="GO" id="GO:0005634">
    <property type="term" value="C:nucleus"/>
    <property type="evidence" value="ECO:0007669"/>
    <property type="project" value="TreeGrafter"/>
</dbReference>
<dbReference type="InterPro" id="IPR016024">
    <property type="entry name" value="ARM-type_fold"/>
</dbReference>
<dbReference type="Pfam" id="PF21581">
    <property type="entry name" value="SCD"/>
    <property type="match status" value="1"/>
</dbReference>
<accession>A0A164YKQ4</accession>
<dbReference type="STRING" id="1314777.A0A164YKQ4"/>